<dbReference type="Proteomes" id="UP000830835">
    <property type="component" value="Unassembled WGS sequence"/>
</dbReference>
<evidence type="ECO:0000313" key="4">
    <source>
        <dbReference type="Proteomes" id="UP000830835"/>
    </source>
</evidence>
<feature type="transmembrane region" description="Helical" evidence="1">
    <location>
        <begin position="75"/>
        <end position="94"/>
    </location>
</feature>
<evidence type="ECO:0000313" key="3">
    <source>
        <dbReference type="EMBL" id="MCJ2544349.1"/>
    </source>
</evidence>
<sequence length="143" mass="16960">MSGSRYSQEDVQQILQRAIARQPRLGEFTRPQLQEMAAELGITSQELELAEREWEAWQQLNSQHQEFQRYRRRQFYHLLGRYGIVNGFLVGLDLLSGGGLSWSLFVLMGWGLAVSLKGWNTYHTEGERYEKDFHKWQKKRLKR</sequence>
<keyword evidence="1" id="KW-0812">Transmembrane</keyword>
<dbReference type="Pfam" id="PF13239">
    <property type="entry name" value="2TM"/>
    <property type="match status" value="1"/>
</dbReference>
<keyword evidence="1" id="KW-1133">Transmembrane helix</keyword>
<protein>
    <submittedName>
        <fullName evidence="3">2TM domain-containing protein</fullName>
    </submittedName>
</protein>
<evidence type="ECO:0000256" key="1">
    <source>
        <dbReference type="SAM" id="Phobius"/>
    </source>
</evidence>
<evidence type="ECO:0000259" key="2">
    <source>
        <dbReference type="Pfam" id="PF13239"/>
    </source>
</evidence>
<accession>A0ABT0CF53</accession>
<gene>
    <name evidence="3" type="ORF">JX360_15795</name>
</gene>
<dbReference type="InterPro" id="IPR025698">
    <property type="entry name" value="2TM_dom"/>
</dbReference>
<proteinExistence type="predicted"/>
<name>A0ABT0CF53_THEVL</name>
<reference evidence="3" key="1">
    <citation type="submission" date="2021-02" db="EMBL/GenBank/DDBJ databases">
        <title>The CRISPR/cas machinery reduction and long-range gene transfer in the hot spring cyanobacterium Synechococcus.</title>
        <authorList>
            <person name="Dvorak P."/>
            <person name="Jahodarova E."/>
            <person name="Hasler P."/>
            <person name="Poulickova A."/>
        </authorList>
    </citation>
    <scope>NUCLEOTIDE SEQUENCE</scope>
    <source>
        <strain evidence="3">Rupite</strain>
    </source>
</reference>
<organism evidence="3 4">
    <name type="scientific">Thermostichus vulcanus str. 'Rupite'</name>
    <dbReference type="NCBI Taxonomy" id="2813851"/>
    <lineage>
        <taxon>Bacteria</taxon>
        <taxon>Bacillati</taxon>
        <taxon>Cyanobacteriota</taxon>
        <taxon>Cyanophyceae</taxon>
        <taxon>Thermostichales</taxon>
        <taxon>Thermostichaceae</taxon>
        <taxon>Thermostichus</taxon>
    </lineage>
</organism>
<feature type="domain" description="2TM" evidence="2">
    <location>
        <begin position="63"/>
        <end position="142"/>
    </location>
</feature>
<keyword evidence="1" id="KW-0472">Membrane</keyword>
<keyword evidence="4" id="KW-1185">Reference proteome</keyword>
<dbReference type="EMBL" id="JAFIRA010000059">
    <property type="protein sequence ID" value="MCJ2544349.1"/>
    <property type="molecule type" value="Genomic_DNA"/>
</dbReference>
<comment type="caution">
    <text evidence="3">The sequence shown here is derived from an EMBL/GenBank/DDBJ whole genome shotgun (WGS) entry which is preliminary data.</text>
</comment>